<dbReference type="EMBL" id="VSRR010014881">
    <property type="protein sequence ID" value="MPC57552.1"/>
    <property type="molecule type" value="Genomic_DNA"/>
</dbReference>
<dbReference type="AlphaFoldDB" id="A0A5B7GF28"/>
<accession>A0A5B7GF28</accession>
<keyword evidence="2" id="KW-1185">Reference proteome</keyword>
<name>A0A5B7GF28_PORTR</name>
<gene>
    <name evidence="1" type="primary">pks3_1</name>
    <name evidence="1" type="ORF">E2C01_051535</name>
</gene>
<evidence type="ECO:0000313" key="1">
    <source>
        <dbReference type="EMBL" id="MPC57552.1"/>
    </source>
</evidence>
<proteinExistence type="predicted"/>
<evidence type="ECO:0000313" key="2">
    <source>
        <dbReference type="Proteomes" id="UP000324222"/>
    </source>
</evidence>
<sequence length="139" mass="15165">MKQALTYSETCLLLHSAAPHDNTALPACLPPFLPPCLPPSLPPWLFPCLPVYLSSSLPACLPACLPAFLPPCLPAFLPPSLPACLPACRGERSTEARRGEARRSRPAPVSTRFEVSRSNKIRDNSDPSDRLKLCTLMFK</sequence>
<reference evidence="1 2" key="1">
    <citation type="submission" date="2019-05" db="EMBL/GenBank/DDBJ databases">
        <title>Another draft genome of Portunus trituberculatus and its Hox gene families provides insights of decapod evolution.</title>
        <authorList>
            <person name="Jeong J.-H."/>
            <person name="Song I."/>
            <person name="Kim S."/>
            <person name="Choi T."/>
            <person name="Kim D."/>
            <person name="Ryu S."/>
            <person name="Kim W."/>
        </authorList>
    </citation>
    <scope>NUCLEOTIDE SEQUENCE [LARGE SCALE GENOMIC DNA]</scope>
    <source>
        <tissue evidence="1">Muscle</tissue>
    </source>
</reference>
<organism evidence="1 2">
    <name type="scientific">Portunus trituberculatus</name>
    <name type="common">Swimming crab</name>
    <name type="synonym">Neptunus trituberculatus</name>
    <dbReference type="NCBI Taxonomy" id="210409"/>
    <lineage>
        <taxon>Eukaryota</taxon>
        <taxon>Metazoa</taxon>
        <taxon>Ecdysozoa</taxon>
        <taxon>Arthropoda</taxon>
        <taxon>Crustacea</taxon>
        <taxon>Multicrustacea</taxon>
        <taxon>Malacostraca</taxon>
        <taxon>Eumalacostraca</taxon>
        <taxon>Eucarida</taxon>
        <taxon>Decapoda</taxon>
        <taxon>Pleocyemata</taxon>
        <taxon>Brachyura</taxon>
        <taxon>Eubrachyura</taxon>
        <taxon>Portunoidea</taxon>
        <taxon>Portunidae</taxon>
        <taxon>Portuninae</taxon>
        <taxon>Portunus</taxon>
    </lineage>
</organism>
<dbReference type="Proteomes" id="UP000324222">
    <property type="component" value="Unassembled WGS sequence"/>
</dbReference>
<comment type="caution">
    <text evidence="1">The sequence shown here is derived from an EMBL/GenBank/DDBJ whole genome shotgun (WGS) entry which is preliminary data.</text>
</comment>
<protein>
    <submittedName>
        <fullName evidence="1">Putative polyketide synthase 3</fullName>
    </submittedName>
</protein>